<dbReference type="NCBIfam" id="TIGR01445">
    <property type="entry name" value="intein_Nterm"/>
    <property type="match status" value="1"/>
</dbReference>
<dbReference type="SUPFAM" id="SSF55608">
    <property type="entry name" value="Homing endonucleases"/>
    <property type="match status" value="1"/>
</dbReference>
<gene>
    <name evidence="4" type="ORF">B2A_00419</name>
</gene>
<keyword evidence="4" id="KW-0396">Initiation factor</keyword>
<proteinExistence type="predicted"/>
<dbReference type="SMART" id="SM00306">
    <property type="entry name" value="HintN"/>
    <property type="match status" value="1"/>
</dbReference>
<reference evidence="4" key="1">
    <citation type="submission" date="2013-08" db="EMBL/GenBank/DDBJ databases">
        <authorList>
            <person name="Mendez C."/>
            <person name="Richter M."/>
            <person name="Ferrer M."/>
            <person name="Sanchez J."/>
        </authorList>
    </citation>
    <scope>NUCLEOTIDE SEQUENCE</scope>
</reference>
<dbReference type="CDD" id="cd00081">
    <property type="entry name" value="Hint"/>
    <property type="match status" value="1"/>
</dbReference>
<feature type="domain" description="DOD-type homing endonuclease" evidence="3">
    <location>
        <begin position="256"/>
        <end position="391"/>
    </location>
</feature>
<evidence type="ECO:0000313" key="4">
    <source>
        <dbReference type="EMBL" id="EQD68471.1"/>
    </source>
</evidence>
<dbReference type="GO" id="GO:0003743">
    <property type="term" value="F:translation initiation factor activity"/>
    <property type="evidence" value="ECO:0007669"/>
    <property type="project" value="UniProtKB-KW"/>
</dbReference>
<dbReference type="GO" id="GO:0016539">
    <property type="term" value="P:intein-mediated protein splicing"/>
    <property type="evidence" value="ECO:0007669"/>
    <property type="project" value="InterPro"/>
</dbReference>
<dbReference type="InterPro" id="IPR004860">
    <property type="entry name" value="LAGLIDADG_dom"/>
</dbReference>
<reference evidence="4" key="2">
    <citation type="journal article" date="2014" name="ISME J.">
        <title>Microbial stratification in low pH oxic and suboxic macroscopic growths along an acid mine drainage.</title>
        <authorList>
            <person name="Mendez-Garcia C."/>
            <person name="Mesa V."/>
            <person name="Sprenger R.R."/>
            <person name="Richter M."/>
            <person name="Diez M.S."/>
            <person name="Solano J."/>
            <person name="Bargiela R."/>
            <person name="Golyshina O.V."/>
            <person name="Manteca A."/>
            <person name="Ramos J.L."/>
            <person name="Gallego J.R."/>
            <person name="Llorente I."/>
            <person name="Martins Dos Santos V.A."/>
            <person name="Jensen O.N."/>
            <person name="Pelaez A.I."/>
            <person name="Sanchez J."/>
            <person name="Ferrer M."/>
        </authorList>
    </citation>
    <scope>NUCLEOTIDE SEQUENCE</scope>
</reference>
<dbReference type="InterPro" id="IPR006141">
    <property type="entry name" value="Intein_N"/>
</dbReference>
<evidence type="ECO:0000259" key="3">
    <source>
        <dbReference type="PROSITE" id="PS50819"/>
    </source>
</evidence>
<dbReference type="Pfam" id="PF14890">
    <property type="entry name" value="Intein_splicing"/>
    <property type="match status" value="1"/>
</dbReference>
<keyword evidence="1" id="KW-0068">Autocatalytic cleavage</keyword>
<dbReference type="EMBL" id="AUZZ01000329">
    <property type="protein sequence ID" value="EQD68471.1"/>
    <property type="molecule type" value="Genomic_DNA"/>
</dbReference>
<accession>T1B6E3</accession>
<dbReference type="PROSITE" id="PS50817">
    <property type="entry name" value="INTEIN_N_TER"/>
    <property type="match status" value="1"/>
</dbReference>
<keyword evidence="4" id="KW-0648">Protein biosynthesis</keyword>
<dbReference type="InterPro" id="IPR004042">
    <property type="entry name" value="Intein_endonuc_central"/>
</dbReference>
<evidence type="ECO:0000256" key="1">
    <source>
        <dbReference type="ARBA" id="ARBA00022813"/>
    </source>
</evidence>
<dbReference type="AlphaFoldDB" id="T1B6E3"/>
<name>T1B6E3_9ZZZZ</name>
<dbReference type="SUPFAM" id="SSF51294">
    <property type="entry name" value="Hedgehog/intein (Hint) domain"/>
    <property type="match status" value="1"/>
</dbReference>
<dbReference type="InterPro" id="IPR006142">
    <property type="entry name" value="INTEIN"/>
</dbReference>
<protein>
    <submittedName>
        <fullName evidence="4">Translation initiation factor IF-2</fullName>
    </submittedName>
</protein>
<keyword evidence="2" id="KW-0651">Protein splicing</keyword>
<dbReference type="InterPro" id="IPR036844">
    <property type="entry name" value="Hint_dom_sf"/>
</dbReference>
<dbReference type="Gene3D" id="2.170.16.10">
    <property type="entry name" value="Hedgehog/Intein (Hint) domain"/>
    <property type="match status" value="1"/>
</dbReference>
<dbReference type="PRINTS" id="PR00379">
    <property type="entry name" value="INTEIN"/>
</dbReference>
<evidence type="ECO:0000256" key="2">
    <source>
        <dbReference type="ARBA" id="ARBA00023000"/>
    </source>
</evidence>
<dbReference type="PROSITE" id="PS50819">
    <property type="entry name" value="INTEIN_ENDONUCLEASE"/>
    <property type="match status" value="1"/>
</dbReference>
<dbReference type="Pfam" id="PF14528">
    <property type="entry name" value="LAGLIDADG_3"/>
    <property type="match status" value="1"/>
</dbReference>
<dbReference type="InterPro" id="IPR003587">
    <property type="entry name" value="Hint_dom_N"/>
</dbReference>
<organism evidence="4">
    <name type="scientific">mine drainage metagenome</name>
    <dbReference type="NCBI Taxonomy" id="410659"/>
    <lineage>
        <taxon>unclassified sequences</taxon>
        <taxon>metagenomes</taxon>
        <taxon>ecological metagenomes</taxon>
    </lineage>
</organism>
<sequence length="480" mass="53705">MIRQPIICVMGHVDHGKCISGDALLDLGDGRVLQAESVFEEFKHGPPIPQQSGIAHRADGLKLLSVDENGIVMPRNVSHVWKLKANRLVSVLTKAGFEVKTTPEHRFLVFTQNGGIEYVEAERLKPGDSLLIPTKTTISALSLGRIKEHILDKLPDSFLIRVSRELNDKIATYCKGRAYKLGKEIGDNNLFYHLQNRYYRPSVLQDLMRRISYAKENAYDQIEAVKYSTPKQRASHKSFWLKIPHKLDEFGALYYAVGLLFGDGVGGTAYLSNTSETIIEEFKRSIMKSFGIDAATNWRRTSYIVSHHGGKTFLKFLAAIFDYPETDKTRVLKVPEIISMSPNDLAGKFIKGFFDAEGFAEAENFTGSVGISCESAMLMRQLPSLLHRFGCLAYFVKRKSRTALELAISGSENLNSFSTNVGFSEPSKATALNRNLKKAVSSRVFDMTPLGGQFVHNLRGTYGIHGRHGFDLSYYESKNV</sequence>
<comment type="caution">
    <text evidence="4">The sequence shown here is derived from an EMBL/GenBank/DDBJ whole genome shotgun (WGS) entry which is preliminary data.</text>
</comment>
<dbReference type="InterPro" id="IPR027434">
    <property type="entry name" value="Homing_endonucl"/>
</dbReference>
<dbReference type="GO" id="GO:0004519">
    <property type="term" value="F:endonuclease activity"/>
    <property type="evidence" value="ECO:0007669"/>
    <property type="project" value="InterPro"/>
</dbReference>
<dbReference type="Gene3D" id="3.10.28.10">
    <property type="entry name" value="Homing endonucleases"/>
    <property type="match status" value="1"/>
</dbReference>